<dbReference type="SMART" id="SM01103">
    <property type="entry name" value="CRS1_YhbY"/>
    <property type="match status" value="1"/>
</dbReference>
<dbReference type="SUPFAM" id="SSF75471">
    <property type="entry name" value="YhbY-like"/>
    <property type="match status" value="1"/>
</dbReference>
<dbReference type="PANTHER" id="PTHR40065:SF3">
    <property type="entry name" value="RNA-BINDING PROTEIN YHBY"/>
    <property type="match status" value="1"/>
</dbReference>
<dbReference type="STRING" id="406100.SAMN04488052_102338"/>
<dbReference type="RefSeq" id="WP_091641060.1">
    <property type="nucleotide sequence ID" value="NZ_FOEG01000002.1"/>
</dbReference>
<reference evidence="4 5" key="1">
    <citation type="submission" date="2016-10" db="EMBL/GenBank/DDBJ databases">
        <authorList>
            <person name="de Groot N.N."/>
        </authorList>
    </citation>
    <scope>NUCLEOTIDE SEQUENCE [LARGE SCALE GENOMIC DNA]</scope>
    <source>
        <strain evidence="4 5">CGMCC 1.6291</strain>
    </source>
</reference>
<dbReference type="NCBIfam" id="TIGR00253">
    <property type="entry name" value="RNA_bind_YhbY"/>
    <property type="match status" value="1"/>
</dbReference>
<feature type="domain" description="CRM" evidence="3">
    <location>
        <begin position="2"/>
        <end position="98"/>
    </location>
</feature>
<proteinExistence type="predicted"/>
<dbReference type="OrthoDB" id="9797519at2"/>
<keyword evidence="1 2" id="KW-0694">RNA-binding</keyword>
<dbReference type="PANTHER" id="PTHR40065">
    <property type="entry name" value="RNA-BINDING PROTEIN YHBY"/>
    <property type="match status" value="1"/>
</dbReference>
<gene>
    <name evidence="4" type="ORF">SAMN04488052_102338</name>
</gene>
<evidence type="ECO:0000256" key="1">
    <source>
        <dbReference type="ARBA" id="ARBA00022884"/>
    </source>
</evidence>
<name>A0A1H8RYA9_9GAMM</name>
<accession>A0A1H8RYA9</accession>
<dbReference type="GO" id="GO:0003723">
    <property type="term" value="F:RNA binding"/>
    <property type="evidence" value="ECO:0007669"/>
    <property type="project" value="UniProtKB-UniRule"/>
</dbReference>
<dbReference type="InterPro" id="IPR017924">
    <property type="entry name" value="RNA-binding_YhbY"/>
</dbReference>
<keyword evidence="5" id="KW-1185">Reference proteome</keyword>
<sequence>MTQLNEQQKRHLRRLGHQLKPVVRMGGAGLTPNVLHEIDQALDAHELIKVKIAADDRAGRKQFIDTICSDMDAELVQAMGNVALLFRRSRIEKKQRIALP</sequence>
<evidence type="ECO:0000313" key="5">
    <source>
        <dbReference type="Proteomes" id="UP000199657"/>
    </source>
</evidence>
<dbReference type="AlphaFoldDB" id="A0A1H8RYA9"/>
<dbReference type="Pfam" id="PF01985">
    <property type="entry name" value="CRS1_YhbY"/>
    <property type="match status" value="1"/>
</dbReference>
<protein>
    <submittedName>
        <fullName evidence="4">RNA-binding protein</fullName>
    </submittedName>
</protein>
<organism evidence="4 5">
    <name type="scientific">Aquisalimonas asiatica</name>
    <dbReference type="NCBI Taxonomy" id="406100"/>
    <lineage>
        <taxon>Bacteria</taxon>
        <taxon>Pseudomonadati</taxon>
        <taxon>Pseudomonadota</taxon>
        <taxon>Gammaproteobacteria</taxon>
        <taxon>Chromatiales</taxon>
        <taxon>Ectothiorhodospiraceae</taxon>
        <taxon>Aquisalimonas</taxon>
    </lineage>
</organism>
<dbReference type="EMBL" id="FOEG01000002">
    <property type="protein sequence ID" value="SEO71342.1"/>
    <property type="molecule type" value="Genomic_DNA"/>
</dbReference>
<dbReference type="PROSITE" id="PS51295">
    <property type="entry name" value="CRM"/>
    <property type="match status" value="1"/>
</dbReference>
<evidence type="ECO:0000259" key="3">
    <source>
        <dbReference type="PROSITE" id="PS51295"/>
    </source>
</evidence>
<evidence type="ECO:0000256" key="2">
    <source>
        <dbReference type="PROSITE-ProRule" id="PRU00626"/>
    </source>
</evidence>
<dbReference type="InterPro" id="IPR001890">
    <property type="entry name" value="RNA-binding_CRM"/>
</dbReference>
<evidence type="ECO:0000313" key="4">
    <source>
        <dbReference type="EMBL" id="SEO71342.1"/>
    </source>
</evidence>
<dbReference type="Gene3D" id="3.30.110.60">
    <property type="entry name" value="YhbY-like"/>
    <property type="match status" value="1"/>
</dbReference>
<dbReference type="InterPro" id="IPR051925">
    <property type="entry name" value="RNA-binding_domain"/>
</dbReference>
<dbReference type="InterPro" id="IPR035920">
    <property type="entry name" value="YhbY-like_sf"/>
</dbReference>
<dbReference type="Proteomes" id="UP000199657">
    <property type="component" value="Unassembled WGS sequence"/>
</dbReference>